<proteinExistence type="predicted"/>
<dbReference type="InterPro" id="IPR007527">
    <property type="entry name" value="Znf_SWIM"/>
</dbReference>
<evidence type="ECO:0000256" key="2">
    <source>
        <dbReference type="ARBA" id="ARBA00022771"/>
    </source>
</evidence>
<evidence type="ECO:0000259" key="5">
    <source>
        <dbReference type="PROSITE" id="PS50966"/>
    </source>
</evidence>
<dbReference type="PROSITE" id="PS50966">
    <property type="entry name" value="ZF_SWIM"/>
    <property type="match status" value="1"/>
</dbReference>
<feature type="domain" description="SWIM-type" evidence="5">
    <location>
        <begin position="6"/>
        <end position="41"/>
    </location>
</feature>
<organism evidence="6 7">
    <name type="scientific">Dendrobium thyrsiflorum</name>
    <name type="common">Pinecone-like raceme dendrobium</name>
    <name type="synonym">Orchid</name>
    <dbReference type="NCBI Taxonomy" id="117978"/>
    <lineage>
        <taxon>Eukaryota</taxon>
        <taxon>Viridiplantae</taxon>
        <taxon>Streptophyta</taxon>
        <taxon>Embryophyta</taxon>
        <taxon>Tracheophyta</taxon>
        <taxon>Spermatophyta</taxon>
        <taxon>Magnoliopsida</taxon>
        <taxon>Liliopsida</taxon>
        <taxon>Asparagales</taxon>
        <taxon>Orchidaceae</taxon>
        <taxon>Epidendroideae</taxon>
        <taxon>Malaxideae</taxon>
        <taxon>Dendrobiinae</taxon>
        <taxon>Dendrobium</taxon>
    </lineage>
</organism>
<keyword evidence="1" id="KW-0479">Metal-binding</keyword>
<dbReference type="GO" id="GO:0008270">
    <property type="term" value="F:zinc ion binding"/>
    <property type="evidence" value="ECO:0007669"/>
    <property type="project" value="UniProtKB-KW"/>
</dbReference>
<dbReference type="EMBL" id="JANQDX010000012">
    <property type="protein sequence ID" value="KAL0914358.1"/>
    <property type="molecule type" value="Genomic_DNA"/>
</dbReference>
<evidence type="ECO:0000256" key="1">
    <source>
        <dbReference type="ARBA" id="ARBA00022723"/>
    </source>
</evidence>
<sequence length="242" mass="27780">MSCRAFKVEIGSSRTFICSCHKPQLYHMPCQHAIVVAGARRWDYSTFVSPYYSIKLYQRSYANMFHVIPEKVYWPPFDEAEAIIPLLPPVFRRRAGRLRSTRFRNTMDEPRRSTERACKACGLTDHNSVTCPNRASSSRAANLIIGRQAQKASTAQSQAKEDTYIPSIAALGPSHRAAPSDQDSVLVGAAHLHMAREWPRRFIYNLYLVRLDLLRHLLYVRLDHYLIAALVERWCPSTNTFH</sequence>
<gene>
    <name evidence="6" type="ORF">M5K25_014702</name>
</gene>
<evidence type="ECO:0000256" key="4">
    <source>
        <dbReference type="PROSITE-ProRule" id="PRU00325"/>
    </source>
</evidence>
<dbReference type="InterPro" id="IPR006564">
    <property type="entry name" value="Znf_PMZ"/>
</dbReference>
<evidence type="ECO:0000256" key="3">
    <source>
        <dbReference type="ARBA" id="ARBA00022833"/>
    </source>
</evidence>
<evidence type="ECO:0000313" key="6">
    <source>
        <dbReference type="EMBL" id="KAL0914358.1"/>
    </source>
</evidence>
<keyword evidence="7" id="KW-1185">Reference proteome</keyword>
<protein>
    <recommendedName>
        <fullName evidence="5">SWIM-type domain-containing protein</fullName>
    </recommendedName>
</protein>
<accession>A0ABD0UNE1</accession>
<name>A0ABD0UNE1_DENTH</name>
<comment type="caution">
    <text evidence="6">The sequence shown here is derived from an EMBL/GenBank/DDBJ whole genome shotgun (WGS) entry which is preliminary data.</text>
</comment>
<reference evidence="6 7" key="1">
    <citation type="journal article" date="2024" name="Plant Biotechnol. J.">
        <title>Dendrobium thyrsiflorum genome and its molecular insights into genes involved in important horticultural traits.</title>
        <authorList>
            <person name="Chen B."/>
            <person name="Wang J.Y."/>
            <person name="Zheng P.J."/>
            <person name="Li K.L."/>
            <person name="Liang Y.M."/>
            <person name="Chen X.F."/>
            <person name="Zhang C."/>
            <person name="Zhao X."/>
            <person name="He X."/>
            <person name="Zhang G.Q."/>
            <person name="Liu Z.J."/>
            <person name="Xu Q."/>
        </authorList>
    </citation>
    <scope>NUCLEOTIDE SEQUENCE [LARGE SCALE GENOMIC DNA]</scope>
    <source>
        <strain evidence="6">GZMU011</strain>
    </source>
</reference>
<keyword evidence="3" id="KW-0862">Zinc</keyword>
<dbReference type="SMART" id="SM00575">
    <property type="entry name" value="ZnF_PMZ"/>
    <property type="match status" value="1"/>
</dbReference>
<keyword evidence="2 4" id="KW-0863">Zinc-finger</keyword>
<dbReference type="AlphaFoldDB" id="A0ABD0UNE1"/>
<dbReference type="Proteomes" id="UP001552299">
    <property type="component" value="Unassembled WGS sequence"/>
</dbReference>
<evidence type="ECO:0000313" key="7">
    <source>
        <dbReference type="Proteomes" id="UP001552299"/>
    </source>
</evidence>